<reference evidence="2 3" key="1">
    <citation type="journal article" date="2005" name="Proc. Natl. Acad. Sci. U.S.A.">
        <title>Complete genome sequence of the probiotic lactic acid bacterium Lactobacillus acidophilus NCFM.</title>
        <authorList>
            <person name="Altermann E."/>
            <person name="Russell W.M."/>
            <person name="Azcarate-Peril M.A."/>
            <person name="Barrangou R."/>
            <person name="Buck B.L."/>
            <person name="McAuliffe O."/>
            <person name="Souther N."/>
            <person name="Dobson A."/>
            <person name="Duong T."/>
            <person name="Callanan M."/>
            <person name="Lick S."/>
            <person name="Hamrick A."/>
            <person name="Cano R."/>
            <person name="Klaenhammer T.R."/>
        </authorList>
    </citation>
    <scope>NUCLEOTIDE SEQUENCE [LARGE SCALE GENOMIC DNA]</scope>
    <source>
        <strain evidence="3">ATCC 700396 / NCK56 / N2 / NCFM</strain>
    </source>
</reference>
<dbReference type="Proteomes" id="UP000006381">
    <property type="component" value="Chromosome"/>
</dbReference>
<name>Q5FJ82_LACAC</name>
<dbReference type="AlphaFoldDB" id="Q5FJ82"/>
<keyword evidence="1" id="KW-0812">Transmembrane</keyword>
<dbReference type="eggNOG" id="ENOG5032ZEG">
    <property type="taxonomic scope" value="Bacteria"/>
</dbReference>
<dbReference type="PATRIC" id="fig|272621.13.peg.1342"/>
<gene>
    <name evidence="2" type="ordered locus">LBA1417</name>
</gene>
<dbReference type="GeneID" id="93289508"/>
<dbReference type="KEGG" id="lac:LBA1417"/>
<evidence type="ECO:0000313" key="3">
    <source>
        <dbReference type="Proteomes" id="UP000006381"/>
    </source>
</evidence>
<evidence type="ECO:0000313" key="2">
    <source>
        <dbReference type="EMBL" id="AAV43242.1"/>
    </source>
</evidence>
<organism evidence="3">
    <name type="scientific">Lactobacillus acidophilus (strain ATCC 700396 / NCK56 / N2 / NCFM)</name>
    <dbReference type="NCBI Taxonomy" id="272621"/>
    <lineage>
        <taxon>Bacteria</taxon>
        <taxon>Bacillati</taxon>
        <taxon>Bacillota</taxon>
        <taxon>Bacilli</taxon>
        <taxon>Lactobacillales</taxon>
        <taxon>Lactobacillaceae</taxon>
        <taxon>Lactobacillus</taxon>
    </lineage>
</organism>
<sequence length="170" mass="20252">MNIDKDVEGTNQNYRDAYFESGHILLKIWQTIVLIIGWIFFFTPCVITISTYLAYLTRGRYGHYFWYYSEGFDMINLVIILLIFALAMIAVFCISFSYVQYQRAKGLVTKWPMYDISENKNKRQNAENFMTERFGEPQLRQNVRYYEVEPEQNLGKSQLKDVINKEDDKK</sequence>
<dbReference type="OrthoDB" id="5244771at2"/>
<feature type="transmembrane region" description="Helical" evidence="1">
    <location>
        <begin position="75"/>
        <end position="99"/>
    </location>
</feature>
<dbReference type="EMBL" id="CP000033">
    <property type="protein sequence ID" value="AAV43242.1"/>
    <property type="molecule type" value="Genomic_DNA"/>
</dbReference>
<dbReference type="HOGENOM" id="CLU_101317_0_0_9"/>
<keyword evidence="1" id="KW-1133">Transmembrane helix</keyword>
<evidence type="ECO:0000256" key="1">
    <source>
        <dbReference type="SAM" id="Phobius"/>
    </source>
</evidence>
<keyword evidence="1" id="KW-0472">Membrane</keyword>
<feature type="transmembrane region" description="Helical" evidence="1">
    <location>
        <begin position="32"/>
        <end position="55"/>
    </location>
</feature>
<dbReference type="RefSeq" id="WP_003548094.1">
    <property type="nucleotide sequence ID" value="NC_006814.3"/>
</dbReference>
<accession>Q5FJ82</accession>
<dbReference type="BioCyc" id="LACI272621:G1G49-1391-MONOMER"/>
<proteinExistence type="predicted"/>
<dbReference type="STRING" id="272621.LBA1417"/>
<protein>
    <submittedName>
        <fullName evidence="2">Uncharacterized protein</fullName>
    </submittedName>
</protein>
<keyword evidence="3" id="KW-1185">Reference proteome</keyword>